<evidence type="ECO:0000313" key="3">
    <source>
        <dbReference type="EMBL" id="SEV96051.1"/>
    </source>
</evidence>
<dbReference type="InterPro" id="IPR048062">
    <property type="entry name" value="SE1832-like"/>
</dbReference>
<dbReference type="RefSeq" id="WP_180366222.1">
    <property type="nucleotide sequence ID" value="NZ_FOIT01000002.1"/>
</dbReference>
<accession>A0A662Z3Y6</accession>
<dbReference type="NCBIfam" id="NF040877">
    <property type="entry name" value="SE1832_fam"/>
    <property type="match status" value="1"/>
</dbReference>
<name>A0A662Z3Y6_9STAP</name>
<keyword evidence="1" id="KW-0175">Coiled coil</keyword>
<proteinExistence type="predicted"/>
<reference evidence="2" key="3">
    <citation type="submission" date="2021-09" db="EMBL/GenBank/DDBJ databases">
        <authorList>
            <person name="Gilroy R."/>
        </authorList>
    </citation>
    <scope>NUCLEOTIDE SEQUENCE</scope>
    <source>
        <strain evidence="2">6019</strain>
    </source>
</reference>
<feature type="coiled-coil region" evidence="1">
    <location>
        <begin position="24"/>
        <end position="51"/>
    </location>
</feature>
<protein>
    <submittedName>
        <fullName evidence="3">Uncharacterized protein</fullName>
    </submittedName>
</protein>
<keyword evidence="4" id="KW-1185">Reference proteome</keyword>
<sequence length="57" mass="6516">MNLNDQLLELKSTYIRLQGDIEKLGSTGNDVSHLEKQLESIENEIKETRKAMRAADK</sequence>
<reference evidence="3 4" key="1">
    <citation type="submission" date="2016-10" db="EMBL/GenBank/DDBJ databases">
        <authorList>
            <person name="Varghese N."/>
            <person name="Submissions S."/>
        </authorList>
    </citation>
    <scope>NUCLEOTIDE SEQUENCE [LARGE SCALE GENOMIC DNA]</scope>
    <source>
        <strain evidence="3 4">IBRC-M10081</strain>
    </source>
</reference>
<evidence type="ECO:0000313" key="4">
    <source>
        <dbReference type="Proteomes" id="UP000243605"/>
    </source>
</evidence>
<organism evidence="3 4">
    <name type="scientific">Aliicoccus persicus</name>
    <dbReference type="NCBI Taxonomy" id="930138"/>
    <lineage>
        <taxon>Bacteria</taxon>
        <taxon>Bacillati</taxon>
        <taxon>Bacillota</taxon>
        <taxon>Bacilli</taxon>
        <taxon>Bacillales</taxon>
        <taxon>Staphylococcaceae</taxon>
        <taxon>Aliicoccus</taxon>
    </lineage>
</organism>
<evidence type="ECO:0000256" key="1">
    <source>
        <dbReference type="SAM" id="Coils"/>
    </source>
</evidence>
<dbReference type="EMBL" id="FOIT01000002">
    <property type="protein sequence ID" value="SEV96051.1"/>
    <property type="molecule type" value="Genomic_DNA"/>
</dbReference>
<gene>
    <name evidence="2" type="ORF">K8V35_07015</name>
    <name evidence="3" type="ORF">SAMN05192557_1013</name>
</gene>
<dbReference type="AlphaFoldDB" id="A0A662Z3Y6"/>
<dbReference type="Proteomes" id="UP000763505">
    <property type="component" value="Unassembled WGS sequence"/>
</dbReference>
<dbReference type="EMBL" id="DYYI01000074">
    <property type="protein sequence ID" value="HJE20085.1"/>
    <property type="molecule type" value="Genomic_DNA"/>
</dbReference>
<evidence type="ECO:0000313" key="2">
    <source>
        <dbReference type="EMBL" id="HJE20085.1"/>
    </source>
</evidence>
<dbReference type="Proteomes" id="UP000243605">
    <property type="component" value="Unassembled WGS sequence"/>
</dbReference>
<reference evidence="2" key="2">
    <citation type="journal article" date="2021" name="PeerJ">
        <title>Extensive microbial diversity within the chicken gut microbiome revealed by metagenomics and culture.</title>
        <authorList>
            <person name="Gilroy R."/>
            <person name="Ravi A."/>
            <person name="Getino M."/>
            <person name="Pursley I."/>
            <person name="Horton D.L."/>
            <person name="Alikhan N.F."/>
            <person name="Baker D."/>
            <person name="Gharbi K."/>
            <person name="Hall N."/>
            <person name="Watson M."/>
            <person name="Adriaenssens E.M."/>
            <person name="Foster-Nyarko E."/>
            <person name="Jarju S."/>
            <person name="Secka A."/>
            <person name="Antonio M."/>
            <person name="Oren A."/>
            <person name="Chaudhuri R.R."/>
            <person name="La Ragione R."/>
            <person name="Hildebrand F."/>
            <person name="Pallen M.J."/>
        </authorList>
    </citation>
    <scope>NUCLEOTIDE SEQUENCE</scope>
    <source>
        <strain evidence="2">6019</strain>
    </source>
</reference>